<accession>A0AA40G5D8</accession>
<gene>
    <name evidence="2" type="ORF">K0M31_017502</name>
</gene>
<keyword evidence="3" id="KW-1185">Reference proteome</keyword>
<feature type="compositionally biased region" description="Basic and acidic residues" evidence="1">
    <location>
        <begin position="26"/>
        <end position="39"/>
    </location>
</feature>
<evidence type="ECO:0000313" key="3">
    <source>
        <dbReference type="Proteomes" id="UP001177670"/>
    </source>
</evidence>
<name>A0AA40G5D8_9HYME</name>
<evidence type="ECO:0000256" key="1">
    <source>
        <dbReference type="SAM" id="MobiDB-lite"/>
    </source>
</evidence>
<proteinExistence type="predicted"/>
<dbReference type="Proteomes" id="UP001177670">
    <property type="component" value="Unassembled WGS sequence"/>
</dbReference>
<protein>
    <submittedName>
        <fullName evidence="2">Uncharacterized protein</fullName>
    </submittedName>
</protein>
<dbReference type="EMBL" id="JAHYIQ010000006">
    <property type="protein sequence ID" value="KAK1131214.1"/>
    <property type="molecule type" value="Genomic_DNA"/>
</dbReference>
<sequence length="145" mass="15948">MDETPRGSTRRGAVGSTDIVNFEQSLGERGRELTGREASWKSENNVLDRRCADDVIRQPKSFVSPPPRNKPVRVNRGGASDPFRPDRSAGEATRRQPGIRLTASDRLRLLDTVGTILLVCGEWMDGVGSLCYTEGGGKGMRLNLY</sequence>
<feature type="region of interest" description="Disordered" evidence="1">
    <location>
        <begin position="57"/>
        <end position="97"/>
    </location>
</feature>
<comment type="caution">
    <text evidence="2">The sequence shown here is derived from an EMBL/GenBank/DDBJ whole genome shotgun (WGS) entry which is preliminary data.</text>
</comment>
<feature type="region of interest" description="Disordered" evidence="1">
    <location>
        <begin position="1"/>
        <end position="39"/>
    </location>
</feature>
<reference evidence="2" key="1">
    <citation type="submission" date="2021-10" db="EMBL/GenBank/DDBJ databases">
        <title>Melipona bicolor Genome sequencing and assembly.</title>
        <authorList>
            <person name="Araujo N.S."/>
            <person name="Arias M.C."/>
        </authorList>
    </citation>
    <scope>NUCLEOTIDE SEQUENCE</scope>
    <source>
        <strain evidence="2">USP_2M_L1-L4_2017</strain>
        <tissue evidence="2">Whole body</tissue>
    </source>
</reference>
<organism evidence="2 3">
    <name type="scientific">Melipona bicolor</name>
    <dbReference type="NCBI Taxonomy" id="60889"/>
    <lineage>
        <taxon>Eukaryota</taxon>
        <taxon>Metazoa</taxon>
        <taxon>Ecdysozoa</taxon>
        <taxon>Arthropoda</taxon>
        <taxon>Hexapoda</taxon>
        <taxon>Insecta</taxon>
        <taxon>Pterygota</taxon>
        <taxon>Neoptera</taxon>
        <taxon>Endopterygota</taxon>
        <taxon>Hymenoptera</taxon>
        <taxon>Apocrita</taxon>
        <taxon>Aculeata</taxon>
        <taxon>Apoidea</taxon>
        <taxon>Anthophila</taxon>
        <taxon>Apidae</taxon>
        <taxon>Melipona</taxon>
    </lineage>
</organism>
<feature type="compositionally biased region" description="Basic and acidic residues" evidence="1">
    <location>
        <begin position="83"/>
        <end position="94"/>
    </location>
</feature>
<evidence type="ECO:0000313" key="2">
    <source>
        <dbReference type="EMBL" id="KAK1131214.1"/>
    </source>
</evidence>
<dbReference type="AlphaFoldDB" id="A0AA40G5D8"/>